<comment type="caution">
    <text evidence="2">The sequence shown here is derived from an EMBL/GenBank/DDBJ whole genome shotgun (WGS) entry which is preliminary data.</text>
</comment>
<proteinExistence type="predicted"/>
<name>A0A167NFK0_9HYPO</name>
<feature type="compositionally biased region" description="Polar residues" evidence="1">
    <location>
        <begin position="344"/>
        <end position="355"/>
    </location>
</feature>
<accession>A0A167NFK0</accession>
<sequence length="371" mass="39707">MAAAVRRPFAPLDGARLQTLTNTKNRQNAVFLPTTKRKAPKWADADADDVENVDPGASKRLKGREGFLLTGITKKASITFVEASGIAARSNNTTGCIDVPSIPSMSRSMLKPKPPSVRLNDSLRNPSSRATPAGRCPVRNLRRNGILSTRRRVSSSLGRAGPATDNYGFAAPFSLETALKNTLSAYGPHPSTSVSTSTALHAEDICLGKAGEDSWSFNIHEDTPEQEMTNLLQHGTCVLDISSDEESEQKARREKAEGRDKENIPPASDISQTSISRMETANPGFAEKTRCPLSQLNVADYYASGCDEASTVLIPADEPVTDEDMLAVDRSISGTGTKAKKPSQDQMKSTITSASGSLIELDPAVVSSVDD</sequence>
<feature type="region of interest" description="Disordered" evidence="1">
    <location>
        <begin position="241"/>
        <end position="270"/>
    </location>
</feature>
<feature type="region of interest" description="Disordered" evidence="1">
    <location>
        <begin position="333"/>
        <end position="355"/>
    </location>
</feature>
<keyword evidence="3" id="KW-1185">Reference proteome</keyword>
<gene>
    <name evidence="2" type="ORF">SPI_08191</name>
</gene>
<reference evidence="2 3" key="1">
    <citation type="journal article" date="2016" name="Genome Biol. Evol.">
        <title>Divergent and convergent evolution of fungal pathogenicity.</title>
        <authorList>
            <person name="Shang Y."/>
            <person name="Xiao G."/>
            <person name="Zheng P."/>
            <person name="Cen K."/>
            <person name="Zhan S."/>
            <person name="Wang C."/>
        </authorList>
    </citation>
    <scope>NUCLEOTIDE SEQUENCE [LARGE SCALE GENOMIC DNA]</scope>
    <source>
        <strain evidence="2 3">RCEF 264</strain>
    </source>
</reference>
<evidence type="ECO:0000256" key="1">
    <source>
        <dbReference type="SAM" id="MobiDB-lite"/>
    </source>
</evidence>
<organism evidence="2 3">
    <name type="scientific">Niveomyces insectorum RCEF 264</name>
    <dbReference type="NCBI Taxonomy" id="1081102"/>
    <lineage>
        <taxon>Eukaryota</taxon>
        <taxon>Fungi</taxon>
        <taxon>Dikarya</taxon>
        <taxon>Ascomycota</taxon>
        <taxon>Pezizomycotina</taxon>
        <taxon>Sordariomycetes</taxon>
        <taxon>Hypocreomycetidae</taxon>
        <taxon>Hypocreales</taxon>
        <taxon>Cordycipitaceae</taxon>
        <taxon>Niveomyces</taxon>
    </lineage>
</organism>
<dbReference type="STRING" id="1081102.A0A167NFK0"/>
<dbReference type="EMBL" id="AZHD01000019">
    <property type="protein sequence ID" value="OAA55507.1"/>
    <property type="molecule type" value="Genomic_DNA"/>
</dbReference>
<dbReference type="Proteomes" id="UP000076874">
    <property type="component" value="Unassembled WGS sequence"/>
</dbReference>
<evidence type="ECO:0000313" key="3">
    <source>
        <dbReference type="Proteomes" id="UP000076874"/>
    </source>
</evidence>
<feature type="compositionally biased region" description="Basic and acidic residues" evidence="1">
    <location>
        <begin position="248"/>
        <end position="263"/>
    </location>
</feature>
<evidence type="ECO:0008006" key="4">
    <source>
        <dbReference type="Google" id="ProtNLM"/>
    </source>
</evidence>
<protein>
    <recommendedName>
        <fullName evidence="4">Thymidylate kinase</fullName>
    </recommendedName>
</protein>
<evidence type="ECO:0000313" key="2">
    <source>
        <dbReference type="EMBL" id="OAA55507.1"/>
    </source>
</evidence>
<dbReference type="OrthoDB" id="425602at2759"/>
<dbReference type="AlphaFoldDB" id="A0A167NFK0"/>
<feature type="region of interest" description="Disordered" evidence="1">
    <location>
        <begin position="103"/>
        <end position="137"/>
    </location>
</feature>